<reference evidence="23 24" key="1">
    <citation type="submission" date="2014-04" db="EMBL/GenBank/DDBJ databases">
        <authorList>
            <consortium name="DOE Joint Genome Institute"/>
            <person name="Kuo A."/>
            <person name="Tarkka M."/>
            <person name="Buscot F."/>
            <person name="Kohler A."/>
            <person name="Nagy L.G."/>
            <person name="Floudas D."/>
            <person name="Copeland A."/>
            <person name="Barry K.W."/>
            <person name="Cichocki N."/>
            <person name="Veneault-Fourrey C."/>
            <person name="LaButti K."/>
            <person name="Lindquist E.A."/>
            <person name="Lipzen A."/>
            <person name="Lundell T."/>
            <person name="Morin E."/>
            <person name="Murat C."/>
            <person name="Sun H."/>
            <person name="Tunlid A."/>
            <person name="Henrissat B."/>
            <person name="Grigoriev I.V."/>
            <person name="Hibbett D.S."/>
            <person name="Martin F."/>
            <person name="Nordberg H.P."/>
            <person name="Cantor M.N."/>
            <person name="Hua S.X."/>
        </authorList>
    </citation>
    <scope>NUCLEOTIDE SEQUENCE [LARGE SCALE GENOMIC DNA]</scope>
    <source>
        <strain evidence="23 24">F 1598</strain>
    </source>
</reference>
<comment type="catalytic activity">
    <reaction evidence="9">
        <text>8-oxo-dGTP + H2O = 8-oxo-dGMP + diphosphate + H(+)</text>
        <dbReference type="Rhea" id="RHEA:31575"/>
        <dbReference type="ChEBI" id="CHEBI:15377"/>
        <dbReference type="ChEBI" id="CHEBI:15378"/>
        <dbReference type="ChEBI" id="CHEBI:33019"/>
        <dbReference type="ChEBI" id="CHEBI:63224"/>
        <dbReference type="ChEBI" id="CHEBI:77896"/>
    </reaction>
    <physiologicalReaction direction="left-to-right" evidence="9">
        <dbReference type="Rhea" id="RHEA:31576"/>
    </physiologicalReaction>
</comment>
<protein>
    <recommendedName>
        <fullName evidence="12">Oxidized purine nucleoside triphosphate hydrolase</fullName>
        <ecNumber evidence="11">3.6.1.56</ecNumber>
    </recommendedName>
    <alternativeName>
        <fullName evidence="16">2-hydroxy-dATP diphosphatase</fullName>
    </alternativeName>
    <alternativeName>
        <fullName evidence="15">7,8-dihydro-8-oxoguanine triphosphatase</fullName>
    </alternativeName>
    <alternativeName>
        <fullName evidence="14">8-oxo-dGTPase</fullName>
    </alternativeName>
    <alternativeName>
        <fullName evidence="17">Methylated purine nucleoside triphosphate hydrolase</fullName>
    </alternativeName>
    <alternativeName>
        <fullName evidence="13">Nucleoside diphosphate-linked moiety X motif 1</fullName>
    </alternativeName>
</protein>
<dbReference type="CDD" id="cd03427">
    <property type="entry name" value="NUDIX_MTH1_Nudt1"/>
    <property type="match status" value="1"/>
</dbReference>
<dbReference type="GO" id="GO:0005737">
    <property type="term" value="C:cytoplasm"/>
    <property type="evidence" value="ECO:0007669"/>
    <property type="project" value="TreeGrafter"/>
</dbReference>
<evidence type="ECO:0000313" key="23">
    <source>
        <dbReference type="EMBL" id="KIM85679.1"/>
    </source>
</evidence>
<proteinExistence type="inferred from homology"/>
<dbReference type="InterPro" id="IPR003563">
    <property type="entry name" value="8ODP"/>
</dbReference>
<comment type="catalytic activity">
    <reaction evidence="20">
        <text>N(6)-methyl-dATP + H2O = N(6)-methyl-dAMP + diphosphate + H(+)</text>
        <dbReference type="Rhea" id="RHEA:67604"/>
        <dbReference type="ChEBI" id="CHEBI:15377"/>
        <dbReference type="ChEBI" id="CHEBI:15378"/>
        <dbReference type="ChEBI" id="CHEBI:33019"/>
        <dbReference type="ChEBI" id="CHEBI:169976"/>
        <dbReference type="ChEBI" id="CHEBI:172872"/>
    </reaction>
    <physiologicalReaction direction="left-to-right" evidence="20">
        <dbReference type="Rhea" id="RHEA:67605"/>
    </physiologicalReaction>
</comment>
<organism evidence="23 24">
    <name type="scientific">Piloderma croceum (strain F 1598)</name>
    <dbReference type="NCBI Taxonomy" id="765440"/>
    <lineage>
        <taxon>Eukaryota</taxon>
        <taxon>Fungi</taxon>
        <taxon>Dikarya</taxon>
        <taxon>Basidiomycota</taxon>
        <taxon>Agaricomycotina</taxon>
        <taxon>Agaricomycetes</taxon>
        <taxon>Agaricomycetidae</taxon>
        <taxon>Atheliales</taxon>
        <taxon>Atheliaceae</taxon>
        <taxon>Piloderma</taxon>
    </lineage>
</organism>
<comment type="catalytic activity">
    <reaction evidence="10">
        <text>2-oxo-ATP + H2O = 2-oxo-AMP + diphosphate + H(+)</text>
        <dbReference type="Rhea" id="RHEA:67392"/>
        <dbReference type="ChEBI" id="CHEBI:15377"/>
        <dbReference type="ChEBI" id="CHEBI:15378"/>
        <dbReference type="ChEBI" id="CHEBI:33019"/>
        <dbReference type="ChEBI" id="CHEBI:71395"/>
        <dbReference type="ChEBI" id="CHEBI:172878"/>
    </reaction>
    <physiologicalReaction direction="left-to-right" evidence="10">
        <dbReference type="Rhea" id="RHEA:67393"/>
    </physiologicalReaction>
</comment>
<evidence type="ECO:0000256" key="21">
    <source>
        <dbReference type="ARBA" id="ARBA00053094"/>
    </source>
</evidence>
<comment type="catalytic activity">
    <reaction evidence="19">
        <text>O(6)-methyl-dGTP + H2O = O(6)-methyl-dGMP + diphosphate + H(+)</text>
        <dbReference type="Rhea" id="RHEA:67600"/>
        <dbReference type="ChEBI" id="CHEBI:15377"/>
        <dbReference type="ChEBI" id="CHEBI:15378"/>
        <dbReference type="ChEBI" id="CHEBI:33019"/>
        <dbReference type="ChEBI" id="CHEBI:169974"/>
        <dbReference type="ChEBI" id="CHEBI:169975"/>
    </reaction>
    <physiologicalReaction direction="left-to-right" evidence="19">
        <dbReference type="Rhea" id="RHEA:67601"/>
    </physiologicalReaction>
</comment>
<evidence type="ECO:0000256" key="13">
    <source>
        <dbReference type="ARBA" id="ARBA00029673"/>
    </source>
</evidence>
<evidence type="ECO:0000256" key="12">
    <source>
        <dbReference type="ARBA" id="ARBA00026218"/>
    </source>
</evidence>
<dbReference type="EMBL" id="KN832984">
    <property type="protein sequence ID" value="KIM85679.1"/>
    <property type="molecule type" value="Genomic_DNA"/>
</dbReference>
<evidence type="ECO:0000256" key="9">
    <source>
        <dbReference type="ARBA" id="ARBA00024486"/>
    </source>
</evidence>
<dbReference type="InterPro" id="IPR015797">
    <property type="entry name" value="NUDIX_hydrolase-like_dom_sf"/>
</dbReference>
<comment type="function">
    <text evidence="21">Oxidized purine nucleoside triphosphate hydrolase which is a prominent sanitizer of the oxidized nucleotide pool. Catalyzes the hydrolysis of 2-oxo-dATP (2-hydroxy-dATP) into 2-oxo-dAMP. Also has a significant hydrolase activity toward 2-oxo-ATP, 8-oxo-dGTP and 8-oxo-dATP. Through the hydrolysis of oxidized purine nucleoside triphosphates, prevents their incorporation into DNA and the subsequent transversions A:T to C:G and G:C to T:A. Also catalyzes the hydrolysis of methylated purine nucleoside triphosphate preventing their integration into DNA. Through this antimutagenic activity protects cells from oxidative stress.</text>
</comment>
<evidence type="ECO:0000259" key="22">
    <source>
        <dbReference type="PROSITE" id="PS51462"/>
    </source>
</evidence>
<dbReference type="SUPFAM" id="SSF55811">
    <property type="entry name" value="Nudix"/>
    <property type="match status" value="1"/>
</dbReference>
<evidence type="ECO:0000256" key="1">
    <source>
        <dbReference type="ARBA" id="ARBA00001946"/>
    </source>
</evidence>
<dbReference type="GO" id="GO:0008828">
    <property type="term" value="F:dATP diphosphatase activity"/>
    <property type="evidence" value="ECO:0007669"/>
    <property type="project" value="UniProtKB-EC"/>
</dbReference>
<feature type="non-terminal residue" evidence="23">
    <location>
        <position position="1"/>
    </location>
</feature>
<evidence type="ECO:0000256" key="20">
    <source>
        <dbReference type="ARBA" id="ARBA00049032"/>
    </source>
</evidence>
<dbReference type="GO" id="GO:0046872">
    <property type="term" value="F:metal ion binding"/>
    <property type="evidence" value="ECO:0007669"/>
    <property type="project" value="UniProtKB-KW"/>
</dbReference>
<dbReference type="PANTHER" id="PTHR43758:SF2">
    <property type="entry name" value="OXIDIZED PURINE NUCLEOSIDE TRIPHOSPHATE HYDROLASE"/>
    <property type="match status" value="1"/>
</dbReference>
<reference evidence="24" key="2">
    <citation type="submission" date="2015-01" db="EMBL/GenBank/DDBJ databases">
        <title>Evolutionary Origins and Diversification of the Mycorrhizal Mutualists.</title>
        <authorList>
            <consortium name="DOE Joint Genome Institute"/>
            <consortium name="Mycorrhizal Genomics Consortium"/>
            <person name="Kohler A."/>
            <person name="Kuo A."/>
            <person name="Nagy L.G."/>
            <person name="Floudas D."/>
            <person name="Copeland A."/>
            <person name="Barry K.W."/>
            <person name="Cichocki N."/>
            <person name="Veneault-Fourrey C."/>
            <person name="LaButti K."/>
            <person name="Lindquist E.A."/>
            <person name="Lipzen A."/>
            <person name="Lundell T."/>
            <person name="Morin E."/>
            <person name="Murat C."/>
            <person name="Riley R."/>
            <person name="Ohm R."/>
            <person name="Sun H."/>
            <person name="Tunlid A."/>
            <person name="Henrissat B."/>
            <person name="Grigoriev I.V."/>
            <person name="Hibbett D.S."/>
            <person name="Martin F."/>
        </authorList>
    </citation>
    <scope>NUCLEOTIDE SEQUENCE [LARGE SCALE GENOMIC DNA]</scope>
    <source>
        <strain evidence="24">F 1598</strain>
    </source>
</reference>
<dbReference type="GO" id="GO:0008413">
    <property type="term" value="F:8-oxo-7,8-dihydroguanosine triphosphate pyrophosphatase activity"/>
    <property type="evidence" value="ECO:0007669"/>
    <property type="project" value="InterPro"/>
</dbReference>
<comment type="cofactor">
    <cofactor evidence="1">
        <name>Mg(2+)</name>
        <dbReference type="ChEBI" id="CHEBI:18420"/>
    </cofactor>
</comment>
<dbReference type="OrthoDB" id="447842at2759"/>
<evidence type="ECO:0000256" key="14">
    <source>
        <dbReference type="ARBA" id="ARBA00030634"/>
    </source>
</evidence>
<evidence type="ECO:0000256" key="11">
    <source>
        <dbReference type="ARBA" id="ARBA00026103"/>
    </source>
</evidence>
<evidence type="ECO:0000256" key="8">
    <source>
        <dbReference type="ARBA" id="ARBA00024459"/>
    </source>
</evidence>
<comment type="subunit">
    <text evidence="3">Monomer.</text>
</comment>
<evidence type="ECO:0000256" key="2">
    <source>
        <dbReference type="ARBA" id="ARBA00005582"/>
    </source>
</evidence>
<evidence type="ECO:0000256" key="10">
    <source>
        <dbReference type="ARBA" id="ARBA00024596"/>
    </source>
</evidence>
<evidence type="ECO:0000313" key="24">
    <source>
        <dbReference type="Proteomes" id="UP000054166"/>
    </source>
</evidence>
<sequence>QILLGHKKRGFGVHKYNGFGGKVEAGETPAQAAARELQEEACIEAPLEHAGTFLFHIDNVQWAFQIEIYRADTYTGVPTETDEMRPQWFKLDGSQNHHDLPPIPYDKLWESDHLWLPLVIEKRHFVARTDFIRQGDSDVLQKWWIGAEATRV</sequence>
<gene>
    <name evidence="23" type="ORF">PILCRDRAFT_65906</name>
</gene>
<dbReference type="STRING" id="765440.A0A0C3G1I3"/>
<evidence type="ECO:0000256" key="16">
    <source>
        <dbReference type="ARBA" id="ARBA00031927"/>
    </source>
</evidence>
<accession>A0A0C3G1I3</accession>
<dbReference type="Pfam" id="PF00293">
    <property type="entry name" value="NUDIX"/>
    <property type="match status" value="1"/>
</dbReference>
<dbReference type="PANTHER" id="PTHR43758">
    <property type="entry name" value="7,8-DIHYDRO-8-OXOGUANINE TRIPHOSPHATASE"/>
    <property type="match status" value="1"/>
</dbReference>
<evidence type="ECO:0000256" key="6">
    <source>
        <dbReference type="ARBA" id="ARBA00022842"/>
    </source>
</evidence>
<evidence type="ECO:0000256" key="3">
    <source>
        <dbReference type="ARBA" id="ARBA00011245"/>
    </source>
</evidence>
<feature type="domain" description="Nudix hydrolase" evidence="22">
    <location>
        <begin position="1"/>
        <end position="112"/>
    </location>
</feature>
<dbReference type="HOGENOM" id="CLU_037162_11_1_1"/>
<keyword evidence="24" id="KW-1185">Reference proteome</keyword>
<comment type="catalytic activity">
    <reaction evidence="18">
        <text>N(6)-methyl-ATP + H2O = N(6)-methyl-AMP + diphosphate + H(+)</text>
        <dbReference type="Rhea" id="RHEA:67608"/>
        <dbReference type="ChEBI" id="CHEBI:15377"/>
        <dbReference type="ChEBI" id="CHEBI:15378"/>
        <dbReference type="ChEBI" id="CHEBI:33019"/>
        <dbReference type="ChEBI" id="CHEBI:144842"/>
        <dbReference type="ChEBI" id="CHEBI:172873"/>
    </reaction>
    <physiologicalReaction direction="left-to-right" evidence="18">
        <dbReference type="Rhea" id="RHEA:67609"/>
    </physiologicalReaction>
</comment>
<dbReference type="InterPro" id="IPR000086">
    <property type="entry name" value="NUDIX_hydrolase_dom"/>
</dbReference>
<comment type="catalytic activity">
    <reaction evidence="7">
        <text>8-oxo-dATP + H2O = 8-oxo-dAMP + diphosphate + H(+)</text>
        <dbReference type="Rhea" id="RHEA:65396"/>
        <dbReference type="ChEBI" id="CHEBI:15377"/>
        <dbReference type="ChEBI" id="CHEBI:15378"/>
        <dbReference type="ChEBI" id="CHEBI:33019"/>
        <dbReference type="ChEBI" id="CHEBI:71361"/>
        <dbReference type="ChEBI" id="CHEBI:172871"/>
    </reaction>
    <physiologicalReaction direction="left-to-right" evidence="7">
        <dbReference type="Rhea" id="RHEA:65397"/>
    </physiologicalReaction>
</comment>
<evidence type="ECO:0000256" key="18">
    <source>
        <dbReference type="ARBA" id="ARBA00048002"/>
    </source>
</evidence>
<dbReference type="Proteomes" id="UP000054166">
    <property type="component" value="Unassembled WGS sequence"/>
</dbReference>
<dbReference type="PROSITE" id="PS51462">
    <property type="entry name" value="NUDIX"/>
    <property type="match status" value="1"/>
</dbReference>
<comment type="catalytic activity">
    <reaction evidence="8">
        <text>2-oxo-dATP + H2O = 2-oxo-dAMP + diphosphate + H(+)</text>
        <dbReference type="Rhea" id="RHEA:31583"/>
        <dbReference type="ChEBI" id="CHEBI:15377"/>
        <dbReference type="ChEBI" id="CHEBI:15378"/>
        <dbReference type="ChEBI" id="CHEBI:33019"/>
        <dbReference type="ChEBI" id="CHEBI:63212"/>
        <dbReference type="ChEBI" id="CHEBI:77897"/>
        <dbReference type="EC" id="3.6.1.56"/>
    </reaction>
    <physiologicalReaction direction="left-to-right" evidence="8">
        <dbReference type="Rhea" id="RHEA:31584"/>
    </physiologicalReaction>
</comment>
<keyword evidence="6" id="KW-0460">Magnesium</keyword>
<evidence type="ECO:0000256" key="19">
    <source>
        <dbReference type="ARBA" id="ARBA00048894"/>
    </source>
</evidence>
<keyword evidence="5" id="KW-0378">Hydrolase</keyword>
<keyword evidence="4" id="KW-0479">Metal-binding</keyword>
<dbReference type="Gene3D" id="3.90.79.10">
    <property type="entry name" value="Nucleoside Triphosphate Pyrophosphohydrolase"/>
    <property type="match status" value="1"/>
</dbReference>
<dbReference type="AlphaFoldDB" id="A0A0C3G1I3"/>
<evidence type="ECO:0000256" key="7">
    <source>
        <dbReference type="ARBA" id="ARBA00024448"/>
    </source>
</evidence>
<name>A0A0C3G1I3_PILCF</name>
<evidence type="ECO:0000256" key="17">
    <source>
        <dbReference type="ARBA" id="ARBA00032071"/>
    </source>
</evidence>
<dbReference type="InParanoid" id="A0A0C3G1I3"/>
<comment type="similarity">
    <text evidence="2">Belongs to the Nudix hydrolase family.</text>
</comment>
<evidence type="ECO:0000256" key="5">
    <source>
        <dbReference type="ARBA" id="ARBA00022801"/>
    </source>
</evidence>
<evidence type="ECO:0000256" key="4">
    <source>
        <dbReference type="ARBA" id="ARBA00022723"/>
    </source>
</evidence>
<evidence type="ECO:0000256" key="15">
    <source>
        <dbReference type="ARBA" id="ARBA00030682"/>
    </source>
</evidence>
<dbReference type="GO" id="GO:0042262">
    <property type="term" value="P:DNA protection"/>
    <property type="evidence" value="ECO:0007669"/>
    <property type="project" value="InterPro"/>
</dbReference>
<dbReference type="EC" id="3.6.1.56" evidence="11"/>
<dbReference type="PRINTS" id="PR01403">
    <property type="entry name" value="8OXTPHPHTASE"/>
</dbReference>